<dbReference type="EMBL" id="AODF01000001">
    <property type="protein sequence ID" value="EUJ33695.1"/>
    <property type="molecule type" value="Genomic_DNA"/>
</dbReference>
<evidence type="ECO:0000259" key="1">
    <source>
        <dbReference type="PROSITE" id="PS50943"/>
    </source>
</evidence>
<evidence type="ECO:0000313" key="3">
    <source>
        <dbReference type="Proteomes" id="UP000019249"/>
    </source>
</evidence>
<evidence type="ECO:0000313" key="2">
    <source>
        <dbReference type="EMBL" id="EUJ33695.1"/>
    </source>
</evidence>
<dbReference type="InterPro" id="IPR001387">
    <property type="entry name" value="Cro/C1-type_HTH"/>
</dbReference>
<accession>A0ABP3B199</accession>
<reference evidence="2 3" key="1">
    <citation type="journal article" date="2014" name="Int. J. Syst. Evol. Microbiol.">
        <title>Listeria floridensis sp. nov., Listeria aquatica sp. nov., Listeria cornellensis sp. nov., Listeria riparia sp. nov. and Listeria grandensis sp. nov., from agricultural and natural environments.</title>
        <authorList>
            <person name="den Bakker H.C."/>
            <person name="Warchocki S."/>
            <person name="Wright E.M."/>
            <person name="Allred A.F."/>
            <person name="Ahlstrom C."/>
            <person name="Manuel C.S."/>
            <person name="Stasiewicz M.J."/>
            <person name="Burrell A."/>
            <person name="Roof S."/>
            <person name="Strawn L."/>
            <person name="Fortes E.D."/>
            <person name="Nightingale K.K."/>
            <person name="Kephart D."/>
            <person name="Wiedmann M."/>
        </authorList>
    </citation>
    <scope>NUCLEOTIDE SEQUENCE [LARGE SCALE GENOMIC DNA]</scope>
    <source>
        <strain evidence="2 3">FSL S10-1187</strain>
    </source>
</reference>
<comment type="caution">
    <text evidence="2">The sequence shown here is derived from an EMBL/GenBank/DDBJ whole genome shotgun (WGS) entry which is preliminary data.</text>
</comment>
<name>A0ABP3B199_9LIST</name>
<dbReference type="InterPro" id="IPR011990">
    <property type="entry name" value="TPR-like_helical_dom_sf"/>
</dbReference>
<dbReference type="Proteomes" id="UP000019249">
    <property type="component" value="Unassembled WGS sequence"/>
</dbReference>
<dbReference type="RefSeq" id="WP_036095558.1">
    <property type="nucleotide sequence ID" value="NZ_AODF01000001.1"/>
</dbReference>
<dbReference type="Pfam" id="PF01381">
    <property type="entry name" value="HTH_3"/>
    <property type="match status" value="1"/>
</dbReference>
<dbReference type="InterPro" id="IPR053163">
    <property type="entry name" value="HTH-type_regulator_Rgg"/>
</dbReference>
<gene>
    <name evidence="2" type="ORF">MFLO_00565</name>
</gene>
<dbReference type="SMART" id="SM00530">
    <property type="entry name" value="HTH_XRE"/>
    <property type="match status" value="1"/>
</dbReference>
<dbReference type="InterPro" id="IPR010982">
    <property type="entry name" value="Lambda_DNA-bd_dom_sf"/>
</dbReference>
<dbReference type="SUPFAM" id="SSF47413">
    <property type="entry name" value="lambda repressor-like DNA-binding domains"/>
    <property type="match status" value="1"/>
</dbReference>
<dbReference type="Gene3D" id="1.25.40.10">
    <property type="entry name" value="Tetratricopeptide repeat domain"/>
    <property type="match status" value="1"/>
</dbReference>
<dbReference type="Pfam" id="PF21259">
    <property type="entry name" value="Rgg_C"/>
    <property type="match status" value="1"/>
</dbReference>
<sequence length="283" mass="33098">MNFGGKIRQIRKQKGLTQKDVYQNILSKSYAIEFEKGNHSISATLLLEVLDRLSMEIDEFLYISDNYHLNSYSDYIYRYSKYANRHDLAALKKLLAEVLLKQDTIDQVRAAEVRCRIAVIEHLEQTGIYDPAVVSSKDKSLIQQRLETIESWTLQEVQLYGNTVEFMDAEHQVRFFRRLSKSLEQYLPYDRGREIFCSMLVNLISLTLRGERLDYAEVLIKQLQLISTDYKELFHRLAGKFFEGVLAIKQDKETEGRKKTRYVLDVLHEVGHSALAQELEIFL</sequence>
<keyword evidence="3" id="KW-1185">Reference proteome</keyword>
<dbReference type="PROSITE" id="PS50943">
    <property type="entry name" value="HTH_CROC1"/>
    <property type="match status" value="1"/>
</dbReference>
<dbReference type="NCBIfam" id="TIGR01716">
    <property type="entry name" value="RGG_Cterm"/>
    <property type="match status" value="1"/>
</dbReference>
<feature type="domain" description="HTH cro/C1-type" evidence="1">
    <location>
        <begin position="7"/>
        <end position="60"/>
    </location>
</feature>
<dbReference type="CDD" id="cd00093">
    <property type="entry name" value="HTH_XRE"/>
    <property type="match status" value="1"/>
</dbReference>
<dbReference type="InterPro" id="IPR010057">
    <property type="entry name" value="Transcription_activator_Rgg_C"/>
</dbReference>
<dbReference type="PANTHER" id="PTHR37038:SF12">
    <property type="entry name" value="TRANSCRIPTIONAL REGULATOR"/>
    <property type="match status" value="1"/>
</dbReference>
<protein>
    <submittedName>
        <fullName evidence="2">Transcriptional activator, Rgg/GadR/MutR family,C-terminal domain-containing protein</fullName>
    </submittedName>
</protein>
<organism evidence="2 3">
    <name type="scientific">Listeria floridensis FSL S10-1187</name>
    <dbReference type="NCBI Taxonomy" id="1265817"/>
    <lineage>
        <taxon>Bacteria</taxon>
        <taxon>Bacillati</taxon>
        <taxon>Bacillota</taxon>
        <taxon>Bacilli</taxon>
        <taxon>Bacillales</taxon>
        <taxon>Listeriaceae</taxon>
        <taxon>Listeria</taxon>
    </lineage>
</organism>
<dbReference type="PANTHER" id="PTHR37038">
    <property type="entry name" value="TRANSCRIPTIONAL REGULATOR-RELATED"/>
    <property type="match status" value="1"/>
</dbReference>
<proteinExistence type="predicted"/>